<accession>A0ACC4BNX3</accession>
<protein>
    <submittedName>
        <fullName evidence="1">Uncharacterized protein</fullName>
    </submittedName>
</protein>
<comment type="caution">
    <text evidence="1">The sequence shown here is derived from an EMBL/GenBank/DDBJ whole genome shotgun (WGS) entry which is preliminary data.</text>
</comment>
<evidence type="ECO:0000313" key="1">
    <source>
        <dbReference type="EMBL" id="KAL3580333.1"/>
    </source>
</evidence>
<keyword evidence="2" id="KW-1185">Reference proteome</keyword>
<sequence length="108" mass="12201">MCPLNCRGGRYENVLRYDIRWMQSSRRTEIQVLSIELLNCYGIMLSLSSRTRHYGHVNSTVMAIVSEARCIVKLGSRLLVLSGGKLMIVVNLMVSKSYGFVWIANGSE</sequence>
<evidence type="ECO:0000313" key="2">
    <source>
        <dbReference type="Proteomes" id="UP000309997"/>
    </source>
</evidence>
<name>A0ACC4BNX3_POPAL</name>
<dbReference type="EMBL" id="RCHU02000009">
    <property type="protein sequence ID" value="KAL3580333.1"/>
    <property type="molecule type" value="Genomic_DNA"/>
</dbReference>
<reference evidence="1 2" key="1">
    <citation type="journal article" date="2024" name="Plant Biotechnol. J.">
        <title>Genome and CRISPR/Cas9 system of a widespread forest tree (Populus alba) in the world.</title>
        <authorList>
            <person name="Liu Y.J."/>
            <person name="Jiang P.F."/>
            <person name="Han X.M."/>
            <person name="Li X.Y."/>
            <person name="Wang H.M."/>
            <person name="Wang Y.J."/>
            <person name="Wang X.X."/>
            <person name="Zeng Q.Y."/>
        </authorList>
    </citation>
    <scope>NUCLEOTIDE SEQUENCE [LARGE SCALE GENOMIC DNA]</scope>
    <source>
        <strain evidence="2">cv. PAL-ZL1</strain>
    </source>
</reference>
<dbReference type="Proteomes" id="UP000309997">
    <property type="component" value="Unassembled WGS sequence"/>
</dbReference>
<organism evidence="1 2">
    <name type="scientific">Populus alba</name>
    <name type="common">White poplar</name>
    <dbReference type="NCBI Taxonomy" id="43335"/>
    <lineage>
        <taxon>Eukaryota</taxon>
        <taxon>Viridiplantae</taxon>
        <taxon>Streptophyta</taxon>
        <taxon>Embryophyta</taxon>
        <taxon>Tracheophyta</taxon>
        <taxon>Spermatophyta</taxon>
        <taxon>Magnoliopsida</taxon>
        <taxon>eudicotyledons</taxon>
        <taxon>Gunneridae</taxon>
        <taxon>Pentapetalae</taxon>
        <taxon>rosids</taxon>
        <taxon>fabids</taxon>
        <taxon>Malpighiales</taxon>
        <taxon>Salicaceae</taxon>
        <taxon>Saliceae</taxon>
        <taxon>Populus</taxon>
    </lineage>
</organism>
<proteinExistence type="predicted"/>
<gene>
    <name evidence="1" type="ORF">D5086_018168</name>
</gene>